<dbReference type="CDD" id="cd22439">
    <property type="entry name" value="KH-I_PCBP_rpt3"/>
    <property type="match status" value="1"/>
</dbReference>
<feature type="compositionally biased region" description="Polar residues" evidence="3">
    <location>
        <begin position="477"/>
        <end position="487"/>
    </location>
</feature>
<evidence type="ECO:0000256" key="1">
    <source>
        <dbReference type="ARBA" id="ARBA00022737"/>
    </source>
</evidence>
<dbReference type="EMBL" id="JAHHUM010001744">
    <property type="protein sequence ID" value="KAK5609541.1"/>
    <property type="molecule type" value="Genomic_DNA"/>
</dbReference>
<dbReference type="InterPro" id="IPR036612">
    <property type="entry name" value="KH_dom_type_1_sf"/>
</dbReference>
<evidence type="ECO:0000256" key="3">
    <source>
        <dbReference type="SAM" id="MobiDB-lite"/>
    </source>
</evidence>
<dbReference type="AlphaFoldDB" id="A0AAV9RKN7"/>
<feature type="compositionally biased region" description="Basic and acidic residues" evidence="3">
    <location>
        <begin position="488"/>
        <end position="498"/>
    </location>
</feature>
<dbReference type="SMART" id="SM00322">
    <property type="entry name" value="KH"/>
    <property type="match status" value="3"/>
</dbReference>
<gene>
    <name evidence="5" type="ORF">CRENBAI_006364</name>
</gene>
<keyword evidence="2" id="KW-0694">RNA-binding</keyword>
<dbReference type="Proteomes" id="UP001311232">
    <property type="component" value="Unassembled WGS sequence"/>
</dbReference>
<organism evidence="5 6">
    <name type="scientific">Crenichthys baileyi</name>
    <name type="common">White River springfish</name>
    <dbReference type="NCBI Taxonomy" id="28760"/>
    <lineage>
        <taxon>Eukaryota</taxon>
        <taxon>Metazoa</taxon>
        <taxon>Chordata</taxon>
        <taxon>Craniata</taxon>
        <taxon>Vertebrata</taxon>
        <taxon>Euteleostomi</taxon>
        <taxon>Actinopterygii</taxon>
        <taxon>Neopterygii</taxon>
        <taxon>Teleostei</taxon>
        <taxon>Neoteleostei</taxon>
        <taxon>Acanthomorphata</taxon>
        <taxon>Ovalentaria</taxon>
        <taxon>Atherinomorphae</taxon>
        <taxon>Cyprinodontiformes</taxon>
        <taxon>Goodeidae</taxon>
        <taxon>Crenichthys</taxon>
    </lineage>
</organism>
<evidence type="ECO:0000256" key="2">
    <source>
        <dbReference type="PROSITE-ProRule" id="PRU00117"/>
    </source>
</evidence>
<dbReference type="SUPFAM" id="SSF54791">
    <property type="entry name" value="Eukaryotic type KH-domain (KH-domain type I)"/>
    <property type="match status" value="3"/>
</dbReference>
<keyword evidence="6" id="KW-1185">Reference proteome</keyword>
<keyword evidence="1" id="KW-0677">Repeat</keyword>
<proteinExistence type="predicted"/>
<name>A0AAV9RKN7_9TELE</name>
<feature type="domain" description="K Homology" evidence="4">
    <location>
        <begin position="15"/>
        <end position="83"/>
    </location>
</feature>
<dbReference type="CDD" id="cd02396">
    <property type="entry name" value="KH-I_PCBP_rpt2"/>
    <property type="match status" value="1"/>
</dbReference>
<dbReference type="FunFam" id="3.30.1370.10:FF:000003">
    <property type="entry name" value="poly(RC)-binding protein 2 isoform X1"/>
    <property type="match status" value="1"/>
</dbReference>
<evidence type="ECO:0000259" key="4">
    <source>
        <dbReference type="SMART" id="SM00322"/>
    </source>
</evidence>
<dbReference type="PANTHER" id="PTHR10288">
    <property type="entry name" value="KH DOMAIN CONTAINING RNA BINDING PROTEIN"/>
    <property type="match status" value="1"/>
</dbReference>
<dbReference type="CDD" id="cd22438">
    <property type="entry name" value="KH-I_PCBP_rpt1"/>
    <property type="match status" value="1"/>
</dbReference>
<sequence length="498" mass="52844">MSDKEEMALDSSLNITLTLRLLMHGKEVGSIIGKKGETVKKMREESGARINISEGSSPERIVTITGPTEGIFRAFSMIAQKFEEDITAAMTNSNVTSKPPVTLRLVFPGSQCGSLIGKGGSKIKEIRETTGAQVQVAGDMLPDSTERAVTISGTPQAITQCVRHICSVMLESPPKGATIPYRPKVLPTGAHAVLAPQHSAQAFAIPGQYAFAHQDVSIPIRVVDIHSNDLLLPIPSKHTNTPFLCPTLQGGYFIDQASPVGYAAYPPPFPWAEQPYLSWYVPTAPRGSPSIPLSSLLLEITPSIHRCHFRFDASAPTSTQELAIPNDFIGCIIGRQGSKINEIRQVSGAHIKIASATDGSAMRQVTITGSLASIGVAQYLINASLEMAKYTMQVASSATPVDLNMSFSQNAPTASTAATSMAVLAATTPAPSINVHSPSIQSPHYALPVSSLLGMKGLSVLTVHPAAASGLTQGLTPYTAKMPTSGSKKSERQKFSPY</sequence>
<reference evidence="5 6" key="1">
    <citation type="submission" date="2021-06" db="EMBL/GenBank/DDBJ databases">
        <authorList>
            <person name="Palmer J.M."/>
        </authorList>
    </citation>
    <scope>NUCLEOTIDE SEQUENCE [LARGE SCALE GENOMIC DNA]</scope>
    <source>
        <strain evidence="5 6">MEX-2019</strain>
        <tissue evidence="5">Muscle</tissue>
    </source>
</reference>
<dbReference type="Gene3D" id="3.30.1370.10">
    <property type="entry name" value="K Homology domain, type 1"/>
    <property type="match status" value="3"/>
</dbReference>
<feature type="domain" description="K Homology" evidence="4">
    <location>
        <begin position="316"/>
        <end position="386"/>
    </location>
</feature>
<dbReference type="GO" id="GO:0003723">
    <property type="term" value="F:RNA binding"/>
    <property type="evidence" value="ECO:0007669"/>
    <property type="project" value="UniProtKB-UniRule"/>
</dbReference>
<accession>A0AAV9RKN7</accession>
<dbReference type="FunFam" id="3.30.1370.10:FF:000002">
    <property type="entry name" value="poly(RC)-binding protein 2 isoform X1"/>
    <property type="match status" value="1"/>
</dbReference>
<comment type="caution">
    <text evidence="5">The sequence shown here is derived from an EMBL/GenBank/DDBJ whole genome shotgun (WGS) entry which is preliminary data.</text>
</comment>
<feature type="domain" description="K Homology" evidence="4">
    <location>
        <begin position="99"/>
        <end position="170"/>
    </location>
</feature>
<evidence type="ECO:0000313" key="6">
    <source>
        <dbReference type="Proteomes" id="UP001311232"/>
    </source>
</evidence>
<dbReference type="InterPro" id="IPR004088">
    <property type="entry name" value="KH_dom_type_1"/>
</dbReference>
<dbReference type="InterPro" id="IPR004087">
    <property type="entry name" value="KH_dom"/>
</dbReference>
<dbReference type="Pfam" id="PF00013">
    <property type="entry name" value="KH_1"/>
    <property type="match status" value="3"/>
</dbReference>
<protein>
    <recommendedName>
        <fullName evidence="4">K Homology domain-containing protein</fullName>
    </recommendedName>
</protein>
<evidence type="ECO:0000313" key="5">
    <source>
        <dbReference type="EMBL" id="KAK5609541.1"/>
    </source>
</evidence>
<feature type="region of interest" description="Disordered" evidence="3">
    <location>
        <begin position="477"/>
        <end position="498"/>
    </location>
</feature>
<dbReference type="PROSITE" id="PS50084">
    <property type="entry name" value="KH_TYPE_1"/>
    <property type="match status" value="3"/>
</dbReference>